<name>A0A372LNC9_9BACI</name>
<dbReference type="Pfam" id="PF02342">
    <property type="entry name" value="TerD"/>
    <property type="match status" value="1"/>
</dbReference>
<dbReference type="Gene3D" id="2.60.60.30">
    <property type="entry name" value="sav2460 like domains"/>
    <property type="match status" value="1"/>
</dbReference>
<dbReference type="CDD" id="cd06974">
    <property type="entry name" value="TerD_like"/>
    <property type="match status" value="1"/>
</dbReference>
<protein>
    <submittedName>
        <fullName evidence="2">Stress protein</fullName>
    </submittedName>
</protein>
<gene>
    <name evidence="2" type="ORF">D0469_11115</name>
</gene>
<dbReference type="RefSeq" id="WP_117326811.1">
    <property type="nucleotide sequence ID" value="NZ_QVTE01000030.1"/>
</dbReference>
<proteinExistence type="predicted"/>
<evidence type="ECO:0000259" key="1">
    <source>
        <dbReference type="SMART" id="SM00327"/>
    </source>
</evidence>
<sequence>MTHLVKGQRLNLTQQFPDINKLTISISWEIKPGYVSSLYDMDVSVFMLNEQRKIPAEEYFVFYNNAKSPDNALYLSGKETNSNQQTITINFAEISKEVSEMVFVLTIHDADSAQQDFSHLNFVKMSASDSENNQQLFTFVQDQFTKETACELASLYRKDSAWRFNPVGQGYHAGLQEFLHQYHDEATAEEPAAQHTAIQEAAEPVMLSKLDLLKKKVDVVILKKSLQKTTARVGVVLDISGSMRTLYNNGTVQNVVERLLALATRFDNDGVLDAWVYDVRFSRLPSITEATLPDFVNREILNNKSVSKFRMNNEPPVMRDVLQKYLKEESSSLPVYLIFINDGGIKRSARGQDSVTSILKESSDKPIFWQFVGIGNGNFDVLRKLDELKGRYIDNANFFHILDIEKETDEELYEKLLNEFPEWLREAKKQNVIR</sequence>
<dbReference type="InterPro" id="IPR019303">
    <property type="entry name" value="vWA_TerF_C"/>
</dbReference>
<keyword evidence="3" id="KW-1185">Reference proteome</keyword>
<dbReference type="AlphaFoldDB" id="A0A372LNC9"/>
<dbReference type="SMART" id="SM00327">
    <property type="entry name" value="VWA"/>
    <property type="match status" value="1"/>
</dbReference>
<dbReference type="PANTHER" id="PTHR32097">
    <property type="entry name" value="CAMP-BINDING PROTEIN 1-RELATED"/>
    <property type="match status" value="1"/>
</dbReference>
<organism evidence="2 3">
    <name type="scientific">Peribacillus saganii</name>
    <dbReference type="NCBI Taxonomy" id="2303992"/>
    <lineage>
        <taxon>Bacteria</taxon>
        <taxon>Bacillati</taxon>
        <taxon>Bacillota</taxon>
        <taxon>Bacilli</taxon>
        <taxon>Bacillales</taxon>
        <taxon>Bacillaceae</taxon>
        <taxon>Peribacillus</taxon>
    </lineage>
</organism>
<evidence type="ECO:0000313" key="2">
    <source>
        <dbReference type="EMBL" id="RFU69020.1"/>
    </source>
</evidence>
<reference evidence="2 3" key="1">
    <citation type="submission" date="2018-08" db="EMBL/GenBank/DDBJ databases">
        <title>Bacillus chawlae sp. nov., Bacillus glennii sp. nov., and Bacillus saganii sp. nov. Isolated from the Vehicle Assembly Building at Kennedy Space Center where the Viking Spacecraft were Assembled.</title>
        <authorList>
            <person name="Seuylemezian A."/>
            <person name="Vaishampayan P."/>
        </authorList>
    </citation>
    <scope>NUCLEOTIDE SEQUENCE [LARGE SCALE GENOMIC DNA]</scope>
    <source>
        <strain evidence="2 3">V47-23a</strain>
    </source>
</reference>
<dbReference type="InterPro" id="IPR002035">
    <property type="entry name" value="VWF_A"/>
</dbReference>
<comment type="caution">
    <text evidence="2">The sequence shown here is derived from an EMBL/GenBank/DDBJ whole genome shotgun (WGS) entry which is preliminary data.</text>
</comment>
<feature type="domain" description="VWFA" evidence="1">
    <location>
        <begin position="230"/>
        <end position="406"/>
    </location>
</feature>
<dbReference type="PANTHER" id="PTHR32097:SF17">
    <property type="entry name" value="CAMP-BINDING PROTEIN 1-RELATED"/>
    <property type="match status" value="1"/>
</dbReference>
<accession>A0A372LNC9</accession>
<dbReference type="InterPro" id="IPR003325">
    <property type="entry name" value="TerD"/>
</dbReference>
<dbReference type="EMBL" id="QVTE01000030">
    <property type="protein sequence ID" value="RFU69020.1"/>
    <property type="molecule type" value="Genomic_DNA"/>
</dbReference>
<evidence type="ECO:0000313" key="3">
    <source>
        <dbReference type="Proteomes" id="UP000264541"/>
    </source>
</evidence>
<dbReference type="InterPro" id="IPR051324">
    <property type="entry name" value="Stress/Tellurium_Resist"/>
</dbReference>
<dbReference type="OrthoDB" id="5756874at2"/>
<dbReference type="SUPFAM" id="SSF53300">
    <property type="entry name" value="vWA-like"/>
    <property type="match status" value="1"/>
</dbReference>
<dbReference type="Proteomes" id="UP000264541">
    <property type="component" value="Unassembled WGS sequence"/>
</dbReference>
<dbReference type="InterPro" id="IPR036465">
    <property type="entry name" value="vWFA_dom_sf"/>
</dbReference>
<dbReference type="Pfam" id="PF10138">
    <property type="entry name" value="vWA-TerF-like"/>
    <property type="match status" value="1"/>
</dbReference>